<protein>
    <recommendedName>
        <fullName evidence="1">DNA (cytosine-5-)-methyltransferase</fullName>
        <ecNumber evidence="1">2.1.1.37</ecNumber>
    </recommendedName>
</protein>
<evidence type="ECO:0000256" key="6">
    <source>
        <dbReference type="PROSITE-ProRule" id="PRU01016"/>
    </source>
</evidence>
<keyword evidence="2 6" id="KW-0489">Methyltransferase</keyword>
<gene>
    <name evidence="7" type="ORF">HCB35_15295</name>
</gene>
<dbReference type="EMBL" id="JAARZA010000008">
    <property type="protein sequence ID" value="MBC2241840.1"/>
    <property type="molecule type" value="Genomic_DNA"/>
</dbReference>
<dbReference type="PANTHER" id="PTHR10629">
    <property type="entry name" value="CYTOSINE-SPECIFIC METHYLTRANSFERASE"/>
    <property type="match status" value="1"/>
</dbReference>
<dbReference type="Pfam" id="PF00145">
    <property type="entry name" value="DNA_methylase"/>
    <property type="match status" value="2"/>
</dbReference>
<evidence type="ECO:0000313" key="8">
    <source>
        <dbReference type="Proteomes" id="UP000553016"/>
    </source>
</evidence>
<feature type="active site" evidence="6">
    <location>
        <position position="88"/>
    </location>
</feature>
<evidence type="ECO:0000313" key="7">
    <source>
        <dbReference type="EMBL" id="MBC2241840.1"/>
    </source>
</evidence>
<dbReference type="GO" id="GO:0044027">
    <property type="term" value="P:negative regulation of gene expression via chromosomal CpG island methylation"/>
    <property type="evidence" value="ECO:0007669"/>
    <property type="project" value="TreeGrafter"/>
</dbReference>
<dbReference type="EC" id="2.1.1.37" evidence="1"/>
<dbReference type="GO" id="GO:0009307">
    <property type="term" value="P:DNA restriction-modification system"/>
    <property type="evidence" value="ECO:0007669"/>
    <property type="project" value="UniProtKB-KW"/>
</dbReference>
<name>A0A842ES06_9LIST</name>
<keyword evidence="4 6" id="KW-0949">S-adenosyl-L-methionine</keyword>
<evidence type="ECO:0000256" key="3">
    <source>
        <dbReference type="ARBA" id="ARBA00022679"/>
    </source>
</evidence>
<dbReference type="Gene3D" id="3.90.120.10">
    <property type="entry name" value="DNA Methylase, subunit A, domain 2"/>
    <property type="match status" value="1"/>
</dbReference>
<reference evidence="7 8" key="1">
    <citation type="submission" date="2020-03" db="EMBL/GenBank/DDBJ databases">
        <title>Soil Listeria distribution.</title>
        <authorList>
            <person name="Liao J."/>
            <person name="Wiedmann M."/>
        </authorList>
    </citation>
    <scope>NUCLEOTIDE SEQUENCE [LARGE SCALE GENOMIC DNA]</scope>
    <source>
        <strain evidence="7 8">FSL L7-0149</strain>
    </source>
</reference>
<organism evidence="7 8">
    <name type="scientific">Listeria booriae</name>
    <dbReference type="NCBI Taxonomy" id="1552123"/>
    <lineage>
        <taxon>Bacteria</taxon>
        <taxon>Bacillati</taxon>
        <taxon>Bacillota</taxon>
        <taxon>Bacilli</taxon>
        <taxon>Bacillales</taxon>
        <taxon>Listeriaceae</taxon>
        <taxon>Listeria</taxon>
    </lineage>
</organism>
<evidence type="ECO:0000256" key="2">
    <source>
        <dbReference type="ARBA" id="ARBA00022603"/>
    </source>
</evidence>
<dbReference type="Gene3D" id="3.40.50.150">
    <property type="entry name" value="Vaccinia Virus protein VP39"/>
    <property type="match status" value="1"/>
</dbReference>
<keyword evidence="5" id="KW-0680">Restriction system</keyword>
<keyword evidence="3 6" id="KW-0808">Transferase</keyword>
<dbReference type="GO" id="GO:0003886">
    <property type="term" value="F:DNA (cytosine-5-)-methyltransferase activity"/>
    <property type="evidence" value="ECO:0007669"/>
    <property type="project" value="UniProtKB-EC"/>
</dbReference>
<dbReference type="AlphaFoldDB" id="A0A842ES06"/>
<dbReference type="RefSeq" id="WP_185541615.1">
    <property type="nucleotide sequence ID" value="NZ_JAARZA010000008.1"/>
</dbReference>
<evidence type="ECO:0000256" key="5">
    <source>
        <dbReference type="ARBA" id="ARBA00022747"/>
    </source>
</evidence>
<proteinExistence type="inferred from homology"/>
<dbReference type="GO" id="GO:0003677">
    <property type="term" value="F:DNA binding"/>
    <property type="evidence" value="ECO:0007669"/>
    <property type="project" value="TreeGrafter"/>
</dbReference>
<dbReference type="Proteomes" id="UP000553016">
    <property type="component" value="Unassembled WGS sequence"/>
</dbReference>
<dbReference type="InterPro" id="IPR029063">
    <property type="entry name" value="SAM-dependent_MTases_sf"/>
</dbReference>
<dbReference type="PANTHER" id="PTHR10629:SF52">
    <property type="entry name" value="DNA (CYTOSINE-5)-METHYLTRANSFERASE 1"/>
    <property type="match status" value="1"/>
</dbReference>
<evidence type="ECO:0000256" key="4">
    <source>
        <dbReference type="ARBA" id="ARBA00022691"/>
    </source>
</evidence>
<dbReference type="InterPro" id="IPR050390">
    <property type="entry name" value="C5-Methyltransferase"/>
</dbReference>
<sequence length="512" mass="56882">MTRKWKPKKQGFGLIIDNFAGGGGTSTGIEQATGEPVDIAINHDSEAVRMHEVNHPETKHYCESVYDIDPKKVTKGRSVDLCWLSPDCKHFSKAKGGKPVDKSIRGLAWVAIRWALTVKPRIIMLENVEEFKGWGPVIRNEKGDFVPDPEKKGSLFNSFVKILSKGVAKDDEGLAECLETLEVNPESIQARKIMEGLDYVVETKELVACDYGAPTKRKRLFLIARKDGQEIVWPTPTHGNPRLEAVQKGELKPWRTAAEIIDWTDLGKSIFDRKKPLAENTLRRIARGIRKFVIENPKPFIIDGYVAPAMMVNTTGHTGTSLDEPISTITTGGHHALISSILVQMGYGDSEGKRQISLHNPLGTITSGGNKFGIAAMFLSKDYVGKSQNVSAFLMKYYGTDTGQSLNEPIHTIVSRDRFGLVTIKGEQYRITDICMRMLQSHELYPGQGFPEQYIFDRDINGKYITKKQQIAKCGNAVVPQLAKALVEANLPERCRGNMTVQDSLPLGKVST</sequence>
<dbReference type="PRINTS" id="PR00105">
    <property type="entry name" value="C5METTRFRASE"/>
</dbReference>
<comment type="similarity">
    <text evidence="6">Belongs to the class I-like SAM-binding methyltransferase superfamily. C5-methyltransferase family.</text>
</comment>
<dbReference type="InterPro" id="IPR001525">
    <property type="entry name" value="C5_MeTfrase"/>
</dbReference>
<dbReference type="PROSITE" id="PS51679">
    <property type="entry name" value="SAM_MT_C5"/>
    <property type="match status" value="1"/>
</dbReference>
<dbReference type="SUPFAM" id="SSF53335">
    <property type="entry name" value="S-adenosyl-L-methionine-dependent methyltransferases"/>
    <property type="match status" value="1"/>
</dbReference>
<dbReference type="GO" id="GO:0032259">
    <property type="term" value="P:methylation"/>
    <property type="evidence" value="ECO:0007669"/>
    <property type="project" value="UniProtKB-KW"/>
</dbReference>
<evidence type="ECO:0000256" key="1">
    <source>
        <dbReference type="ARBA" id="ARBA00011975"/>
    </source>
</evidence>
<comment type="caution">
    <text evidence="7">The sequence shown here is derived from an EMBL/GenBank/DDBJ whole genome shotgun (WGS) entry which is preliminary data.</text>
</comment>
<accession>A0A842ES06</accession>